<dbReference type="GO" id="GO:0005886">
    <property type="term" value="C:plasma membrane"/>
    <property type="evidence" value="ECO:0007669"/>
    <property type="project" value="UniProtKB-SubCell"/>
</dbReference>
<keyword evidence="5 7" id="KW-1133">Transmembrane helix</keyword>
<dbReference type="InterPro" id="IPR036259">
    <property type="entry name" value="MFS_trans_sf"/>
</dbReference>
<dbReference type="Pfam" id="PF07690">
    <property type="entry name" value="MFS_1"/>
    <property type="match status" value="1"/>
</dbReference>
<keyword evidence="4 7" id="KW-0812">Transmembrane</keyword>
<dbReference type="AlphaFoldDB" id="A0A939BST6"/>
<evidence type="ECO:0000256" key="4">
    <source>
        <dbReference type="ARBA" id="ARBA00022692"/>
    </source>
</evidence>
<feature type="transmembrane region" description="Helical" evidence="7">
    <location>
        <begin position="102"/>
        <end position="123"/>
    </location>
</feature>
<keyword evidence="10" id="KW-1185">Reference proteome</keyword>
<feature type="transmembrane region" description="Helical" evidence="7">
    <location>
        <begin position="205"/>
        <end position="225"/>
    </location>
</feature>
<evidence type="ECO:0000256" key="1">
    <source>
        <dbReference type="ARBA" id="ARBA00004651"/>
    </source>
</evidence>
<evidence type="ECO:0000313" key="9">
    <source>
        <dbReference type="EMBL" id="MBM7588829.1"/>
    </source>
</evidence>
<dbReference type="SUPFAM" id="SSF103473">
    <property type="entry name" value="MFS general substrate transporter"/>
    <property type="match status" value="1"/>
</dbReference>
<feature type="transmembrane region" description="Helical" evidence="7">
    <location>
        <begin position="165"/>
        <end position="184"/>
    </location>
</feature>
<dbReference type="PROSITE" id="PS50850">
    <property type="entry name" value="MFS"/>
    <property type="match status" value="1"/>
</dbReference>
<feature type="transmembrane region" description="Helical" evidence="7">
    <location>
        <begin position="245"/>
        <end position="265"/>
    </location>
</feature>
<keyword evidence="2" id="KW-0813">Transport</keyword>
<name>A0A939BST6_9BACL</name>
<dbReference type="Gene3D" id="1.20.1250.20">
    <property type="entry name" value="MFS general substrate transporter like domains"/>
    <property type="match status" value="2"/>
</dbReference>
<evidence type="ECO:0000259" key="8">
    <source>
        <dbReference type="PROSITE" id="PS50850"/>
    </source>
</evidence>
<reference evidence="9" key="1">
    <citation type="submission" date="2021-01" db="EMBL/GenBank/DDBJ databases">
        <title>Genomic Encyclopedia of Type Strains, Phase IV (KMG-IV): sequencing the most valuable type-strain genomes for metagenomic binning, comparative biology and taxonomic classification.</title>
        <authorList>
            <person name="Goeker M."/>
        </authorList>
    </citation>
    <scope>NUCLEOTIDE SEQUENCE</scope>
    <source>
        <strain evidence="9">DSM 25523</strain>
    </source>
</reference>
<evidence type="ECO:0000313" key="10">
    <source>
        <dbReference type="Proteomes" id="UP000717624"/>
    </source>
</evidence>
<evidence type="ECO:0000256" key="5">
    <source>
        <dbReference type="ARBA" id="ARBA00022989"/>
    </source>
</evidence>
<evidence type="ECO:0000256" key="7">
    <source>
        <dbReference type="SAM" id="Phobius"/>
    </source>
</evidence>
<keyword evidence="3" id="KW-1003">Cell membrane</keyword>
<feature type="transmembrane region" description="Helical" evidence="7">
    <location>
        <begin position="364"/>
        <end position="382"/>
    </location>
</feature>
<dbReference type="PANTHER" id="PTHR43414:SF6">
    <property type="entry name" value="MULTIDRUG RESISTANCE PROTEIN MDTG"/>
    <property type="match status" value="1"/>
</dbReference>
<feature type="transmembrane region" description="Helical" evidence="7">
    <location>
        <begin position="7"/>
        <end position="28"/>
    </location>
</feature>
<comment type="caution">
    <text evidence="9">The sequence shown here is derived from an EMBL/GenBank/DDBJ whole genome shotgun (WGS) entry which is preliminary data.</text>
</comment>
<sequence length="395" mass="43058">MKWKRTLWILWAANFSITAGTNLVIPFLPYYIEHLGVHQLEDLERWSGWVFSAQFVTSFLFQPLWGRIADKHGRKIMLLRAALGMCVVTTLMGFVTAPWQLLALRLLNGVFSGFISMAVSLQASITPTEYSGRALGLLQTGGIAGSLLGPLFGGVLAEAVGYRNVFLFTGGLFFIASLVVFFLVHEEKKTADTTSKAAKMDWATIKPILPVFVASFITNLGMMSIEPIVTVYTRTIYHGGHLELVAGLVVAITGFANLIGAPTLGRLGDRIGQRKTLLIAMSMSALAFLPQAWATGIVVLLLGRFLLGLFVGGMVPSLNVLVKKMAPPNLLATAYGFNTSSLFLGNLIGPLMGSHVAAAFGLRTVFYVTMAILLLDALFIWFNRHLGEQPEWEAD</sequence>
<dbReference type="PANTHER" id="PTHR43414">
    <property type="entry name" value="MULTIDRUG RESISTANCE PROTEIN MDTG"/>
    <property type="match status" value="1"/>
</dbReference>
<comment type="subcellular location">
    <subcellularLocation>
        <location evidence="1">Cell membrane</location>
        <topology evidence="1">Multi-pass membrane protein</topology>
    </subcellularLocation>
</comment>
<feature type="transmembrane region" description="Helical" evidence="7">
    <location>
        <begin position="135"/>
        <end position="153"/>
    </location>
</feature>
<evidence type="ECO:0000256" key="2">
    <source>
        <dbReference type="ARBA" id="ARBA00022448"/>
    </source>
</evidence>
<keyword evidence="6 7" id="KW-0472">Membrane</keyword>
<accession>A0A939BST6</accession>
<dbReference type="InterPro" id="IPR005828">
    <property type="entry name" value="MFS_sugar_transport-like"/>
</dbReference>
<feature type="transmembrane region" description="Helical" evidence="7">
    <location>
        <begin position="77"/>
        <end position="96"/>
    </location>
</feature>
<evidence type="ECO:0000256" key="3">
    <source>
        <dbReference type="ARBA" id="ARBA00022475"/>
    </source>
</evidence>
<dbReference type="PRINTS" id="PR01035">
    <property type="entry name" value="TCRTETA"/>
</dbReference>
<dbReference type="InterPro" id="IPR020846">
    <property type="entry name" value="MFS_dom"/>
</dbReference>
<feature type="transmembrane region" description="Helical" evidence="7">
    <location>
        <begin position="334"/>
        <end position="352"/>
    </location>
</feature>
<organism evidence="9 10">
    <name type="scientific">Brevibacillus fulvus</name>
    <dbReference type="NCBI Taxonomy" id="1125967"/>
    <lineage>
        <taxon>Bacteria</taxon>
        <taxon>Bacillati</taxon>
        <taxon>Bacillota</taxon>
        <taxon>Bacilli</taxon>
        <taxon>Bacillales</taxon>
        <taxon>Paenibacillaceae</taxon>
        <taxon>Brevibacillus</taxon>
    </lineage>
</organism>
<proteinExistence type="predicted"/>
<dbReference type="EMBL" id="JAFBEB010000001">
    <property type="protein sequence ID" value="MBM7588829.1"/>
    <property type="molecule type" value="Genomic_DNA"/>
</dbReference>
<dbReference type="Proteomes" id="UP000717624">
    <property type="component" value="Unassembled WGS sequence"/>
</dbReference>
<gene>
    <name evidence="9" type="ORF">JOD01_000415</name>
</gene>
<dbReference type="GO" id="GO:0022857">
    <property type="term" value="F:transmembrane transporter activity"/>
    <property type="evidence" value="ECO:0007669"/>
    <property type="project" value="InterPro"/>
</dbReference>
<protein>
    <submittedName>
        <fullName evidence="9">DHA1 family multidrug resistance protein-like MFS transporter</fullName>
    </submittedName>
</protein>
<evidence type="ECO:0000256" key="6">
    <source>
        <dbReference type="ARBA" id="ARBA00023136"/>
    </source>
</evidence>
<feature type="transmembrane region" description="Helical" evidence="7">
    <location>
        <begin position="48"/>
        <end position="65"/>
    </location>
</feature>
<dbReference type="InterPro" id="IPR001958">
    <property type="entry name" value="Tet-R_TetA/multi-R_MdtG-like"/>
</dbReference>
<dbReference type="InterPro" id="IPR011701">
    <property type="entry name" value="MFS"/>
</dbReference>
<dbReference type="Pfam" id="PF00083">
    <property type="entry name" value="Sugar_tr"/>
    <property type="match status" value="1"/>
</dbReference>
<feature type="domain" description="Major facilitator superfamily (MFS) profile" evidence="8">
    <location>
        <begin position="6"/>
        <end position="388"/>
    </location>
</feature>
<dbReference type="RefSeq" id="WP_204516551.1">
    <property type="nucleotide sequence ID" value="NZ_BAABIN010000009.1"/>
</dbReference>